<evidence type="ECO:0000313" key="1">
    <source>
        <dbReference type="EMBL" id="OCH86996.1"/>
    </source>
</evidence>
<sequence length="89" mass="9517">MAGRRHLLVYNRRALGAYFVCAATTSTTVSRTANRSSGAVCALNTFQRLKAEARPTASGNVHQTTRVNSLSATWYLDAATSLHTCQGGV</sequence>
<dbReference type="Proteomes" id="UP000250043">
    <property type="component" value="Unassembled WGS sequence"/>
</dbReference>
<proteinExistence type="predicted"/>
<evidence type="ECO:0000313" key="2">
    <source>
        <dbReference type="Proteomes" id="UP000250043"/>
    </source>
</evidence>
<organism evidence="1 2">
    <name type="scientific">Obba rivulosa</name>
    <dbReference type="NCBI Taxonomy" id="1052685"/>
    <lineage>
        <taxon>Eukaryota</taxon>
        <taxon>Fungi</taxon>
        <taxon>Dikarya</taxon>
        <taxon>Basidiomycota</taxon>
        <taxon>Agaricomycotina</taxon>
        <taxon>Agaricomycetes</taxon>
        <taxon>Polyporales</taxon>
        <taxon>Gelatoporiaceae</taxon>
        <taxon>Obba</taxon>
    </lineage>
</organism>
<accession>A0A8E2DHH8</accession>
<dbReference type="EMBL" id="KV722503">
    <property type="protein sequence ID" value="OCH86996.1"/>
    <property type="molecule type" value="Genomic_DNA"/>
</dbReference>
<keyword evidence="2" id="KW-1185">Reference proteome</keyword>
<gene>
    <name evidence="1" type="ORF">OBBRIDRAFT_185751</name>
</gene>
<dbReference type="AlphaFoldDB" id="A0A8E2DHH8"/>
<reference evidence="1 2" key="1">
    <citation type="submission" date="2016-07" db="EMBL/GenBank/DDBJ databases">
        <title>Draft genome of the white-rot fungus Obba rivulosa 3A-2.</title>
        <authorList>
            <consortium name="DOE Joint Genome Institute"/>
            <person name="Miettinen O."/>
            <person name="Riley R."/>
            <person name="Acob R."/>
            <person name="Barry K."/>
            <person name="Cullen D."/>
            <person name="De Vries R."/>
            <person name="Hainaut M."/>
            <person name="Hatakka A."/>
            <person name="Henrissat B."/>
            <person name="Hilden K."/>
            <person name="Kuo R."/>
            <person name="Labutti K."/>
            <person name="Lipzen A."/>
            <person name="Makela M.R."/>
            <person name="Sandor L."/>
            <person name="Spatafora J.W."/>
            <person name="Grigoriev I.V."/>
            <person name="Hibbett D.S."/>
        </authorList>
    </citation>
    <scope>NUCLEOTIDE SEQUENCE [LARGE SCALE GENOMIC DNA]</scope>
    <source>
        <strain evidence="1 2">3A-2</strain>
    </source>
</reference>
<name>A0A8E2DHH8_9APHY</name>
<protein>
    <submittedName>
        <fullName evidence="1">Uncharacterized protein</fullName>
    </submittedName>
</protein>